<dbReference type="EC" id="2.4.2.14" evidence="7"/>
<dbReference type="GO" id="GO:0000287">
    <property type="term" value="F:magnesium ion binding"/>
    <property type="evidence" value="ECO:0007669"/>
    <property type="project" value="UniProtKB-UniRule"/>
</dbReference>
<dbReference type="Pfam" id="PF13537">
    <property type="entry name" value="GATase_7"/>
    <property type="match status" value="1"/>
</dbReference>
<dbReference type="InterPro" id="IPR000836">
    <property type="entry name" value="PRTase_dom"/>
</dbReference>
<dbReference type="CDD" id="cd06223">
    <property type="entry name" value="PRTases_typeI"/>
    <property type="match status" value="1"/>
</dbReference>
<comment type="caution">
    <text evidence="7">Lacks conserved residue(s) required for the propagation of feature annotation.</text>
</comment>
<dbReference type="EMBL" id="AYZK01000001">
    <property type="protein sequence ID" value="KRM88364.1"/>
    <property type="molecule type" value="Genomic_DNA"/>
</dbReference>
<evidence type="ECO:0000313" key="13">
    <source>
        <dbReference type="Proteomes" id="UP000051789"/>
    </source>
</evidence>
<dbReference type="SUPFAM" id="SSF56235">
    <property type="entry name" value="N-terminal nucleophile aminohydrolases (Ntn hydrolases)"/>
    <property type="match status" value="1"/>
</dbReference>
<evidence type="ECO:0000256" key="8">
    <source>
        <dbReference type="PIRNR" id="PIRNR000485"/>
    </source>
</evidence>
<dbReference type="GO" id="GO:0006189">
    <property type="term" value="P:'de novo' IMP biosynthetic process"/>
    <property type="evidence" value="ECO:0007669"/>
    <property type="project" value="UniProtKB-UniRule"/>
</dbReference>
<evidence type="ECO:0000256" key="10">
    <source>
        <dbReference type="PIRSR" id="PIRSR000485-2"/>
    </source>
</evidence>
<feature type="binding site" evidence="7 10">
    <location>
        <position position="359"/>
    </location>
    <ligand>
        <name>Mg(2+)</name>
        <dbReference type="ChEBI" id="CHEBI:18420"/>
    </ligand>
</feature>
<keyword evidence="7 10" id="KW-0460">Magnesium</keyword>
<dbReference type="UniPathway" id="UPA00074">
    <property type="reaction ID" value="UER00124"/>
</dbReference>
<dbReference type="Proteomes" id="UP000051789">
    <property type="component" value="Unassembled WGS sequence"/>
</dbReference>
<sequence>MSDEIKGLNEECGLFGVWDDDHAADITYLGLHILQHRGQEGAGIVGLTDAGMVRHRGLGLLAEVFTKPQQLASLRGRAALGHVRYSTAGGRVLENIQPLLFRFTTTGDVALAHNGNLTNARSLRAQLEEGGAIFQSSSDTEVLMHLIRRSHQTTFVAQLKDALNQVHGGFAFMLLTEHGLYAASDPNGFRPLVVGTLPDGGTVICSETAALNAVGATFVQDVAPGGLVIVDQSGVRFDHYTTHTQLAVCSMEYIYFARPDSEIHGVNVHQARVRMGRRLAQEQPVAADIVCGVPNSSLSAAMGYAQESGIPYEMGLVKSQYVARTFIQPTQALRERSVRMKLSAIRPVVAGKRVVLVDDSLVRGTTARQIVKLLRDAGAKSIHLRISSPPLRFPCFYGIDIQSTHELMAANHSVAAMRTLLGVDSLAFLSVAGLEQSVNLTSTAPHHGLCVAYFTGEYPTPLDDYDATLRSELAQLYINVGEVSA</sequence>
<comment type="similarity">
    <text evidence="2 7 8">In the C-terminal section; belongs to the purine/pyrimidine phosphoribosyltransferase family.</text>
</comment>
<dbReference type="PATRIC" id="fig|1423810.4.peg.675"/>
<keyword evidence="3 7" id="KW-0328">Glycosyltransferase</keyword>
<comment type="cofactor">
    <cofactor evidence="7 10">
        <name>Mg(2+)</name>
        <dbReference type="ChEBI" id="CHEBI:18420"/>
    </cofactor>
    <text evidence="7 10">Binds 1 Mg(2+) ion per subunit.</text>
</comment>
<evidence type="ECO:0000313" key="12">
    <source>
        <dbReference type="EMBL" id="KRM88364.1"/>
    </source>
</evidence>
<dbReference type="InterPro" id="IPR005854">
    <property type="entry name" value="PurF"/>
</dbReference>
<dbReference type="NCBIfam" id="TIGR01134">
    <property type="entry name" value="purF"/>
    <property type="match status" value="1"/>
</dbReference>
<name>A0A0R2CJB7_9LACO</name>
<dbReference type="PANTHER" id="PTHR11907">
    <property type="entry name" value="AMIDOPHOSPHORIBOSYLTRANSFERASE"/>
    <property type="match status" value="1"/>
</dbReference>
<comment type="pathway">
    <text evidence="1 7 8">Purine metabolism; IMP biosynthesis via de novo pathway; N(1)-(5-phospho-D-ribosyl)glycinamide from 5-phospho-alpha-D-ribose 1-diphosphate: step 1/2.</text>
</comment>
<dbReference type="HAMAP" id="MF_01931">
    <property type="entry name" value="PurF"/>
    <property type="match status" value="1"/>
</dbReference>
<dbReference type="CDD" id="cd00715">
    <property type="entry name" value="GPATase_N"/>
    <property type="match status" value="1"/>
</dbReference>
<feature type="domain" description="Glutamine amidotransferase type-2" evidence="11">
    <location>
        <begin position="12"/>
        <end position="233"/>
    </location>
</feature>
<evidence type="ECO:0000256" key="2">
    <source>
        <dbReference type="ARBA" id="ARBA00010138"/>
    </source>
</evidence>
<dbReference type="STRING" id="1423810.FD19_GL000658"/>
<keyword evidence="7 10" id="KW-0479">Metal-binding</keyword>
<evidence type="ECO:0000256" key="4">
    <source>
        <dbReference type="ARBA" id="ARBA00022679"/>
    </source>
</evidence>
<dbReference type="InterPro" id="IPR029057">
    <property type="entry name" value="PRTase-like"/>
</dbReference>
<dbReference type="InterPro" id="IPR035584">
    <property type="entry name" value="PurF_N"/>
</dbReference>
<evidence type="ECO:0000256" key="1">
    <source>
        <dbReference type="ARBA" id="ARBA00005209"/>
    </source>
</evidence>
<dbReference type="PROSITE" id="PS51278">
    <property type="entry name" value="GATASE_TYPE_2"/>
    <property type="match status" value="1"/>
</dbReference>
<dbReference type="Pfam" id="PF00156">
    <property type="entry name" value="Pribosyltran"/>
    <property type="match status" value="1"/>
</dbReference>
<dbReference type="AlphaFoldDB" id="A0A0R2CJB7"/>
<keyword evidence="5 7" id="KW-0658">Purine biosynthesis</keyword>
<organism evidence="12 13">
    <name type="scientific">Lacticaseibacillus thailandensis DSM 22698 = JCM 13996</name>
    <dbReference type="NCBI Taxonomy" id="1423810"/>
    <lineage>
        <taxon>Bacteria</taxon>
        <taxon>Bacillati</taxon>
        <taxon>Bacillota</taxon>
        <taxon>Bacilli</taxon>
        <taxon>Lactobacillales</taxon>
        <taxon>Lactobacillaceae</taxon>
        <taxon>Lacticaseibacillus</taxon>
    </lineage>
</organism>
<dbReference type="GO" id="GO:0004044">
    <property type="term" value="F:amidophosphoribosyltransferase activity"/>
    <property type="evidence" value="ECO:0007669"/>
    <property type="project" value="UniProtKB-UniRule"/>
</dbReference>
<dbReference type="InterPro" id="IPR017932">
    <property type="entry name" value="GATase_2_dom"/>
</dbReference>
<dbReference type="GO" id="GO:0009113">
    <property type="term" value="P:purine nucleobase biosynthetic process"/>
    <property type="evidence" value="ECO:0007669"/>
    <property type="project" value="UniProtKB-UniRule"/>
</dbReference>
<evidence type="ECO:0000256" key="5">
    <source>
        <dbReference type="ARBA" id="ARBA00022755"/>
    </source>
</evidence>
<comment type="catalytic activity">
    <reaction evidence="7 8">
        <text>5-phospho-beta-D-ribosylamine + L-glutamate + diphosphate = 5-phospho-alpha-D-ribose 1-diphosphate + L-glutamine + H2O</text>
        <dbReference type="Rhea" id="RHEA:14905"/>
        <dbReference type="ChEBI" id="CHEBI:15377"/>
        <dbReference type="ChEBI" id="CHEBI:29985"/>
        <dbReference type="ChEBI" id="CHEBI:33019"/>
        <dbReference type="ChEBI" id="CHEBI:58017"/>
        <dbReference type="ChEBI" id="CHEBI:58359"/>
        <dbReference type="ChEBI" id="CHEBI:58681"/>
        <dbReference type="EC" id="2.4.2.14"/>
    </reaction>
</comment>
<evidence type="ECO:0000256" key="7">
    <source>
        <dbReference type="HAMAP-Rule" id="MF_01931"/>
    </source>
</evidence>
<dbReference type="SUPFAM" id="SSF53271">
    <property type="entry name" value="PRTase-like"/>
    <property type="match status" value="1"/>
</dbReference>
<dbReference type="PIRSF" id="PIRSF000485">
    <property type="entry name" value="Amd_phspho_trans"/>
    <property type="match status" value="1"/>
</dbReference>
<evidence type="ECO:0000259" key="11">
    <source>
        <dbReference type="PROSITE" id="PS51278"/>
    </source>
</evidence>
<proteinExistence type="inferred from homology"/>
<dbReference type="OrthoDB" id="9801213at2"/>
<reference evidence="12 13" key="1">
    <citation type="journal article" date="2015" name="Genome Announc.">
        <title>Expanding the biotechnology potential of lactobacilli through comparative genomics of 213 strains and associated genera.</title>
        <authorList>
            <person name="Sun Z."/>
            <person name="Harris H.M."/>
            <person name="McCann A."/>
            <person name="Guo C."/>
            <person name="Argimon S."/>
            <person name="Zhang W."/>
            <person name="Yang X."/>
            <person name="Jeffery I.B."/>
            <person name="Cooney J.C."/>
            <person name="Kagawa T.F."/>
            <person name="Liu W."/>
            <person name="Song Y."/>
            <person name="Salvetti E."/>
            <person name="Wrobel A."/>
            <person name="Rasinkangas P."/>
            <person name="Parkhill J."/>
            <person name="Rea M.C."/>
            <person name="O'Sullivan O."/>
            <person name="Ritari J."/>
            <person name="Douillard F.P."/>
            <person name="Paul Ross R."/>
            <person name="Yang R."/>
            <person name="Briner A.E."/>
            <person name="Felis G.E."/>
            <person name="de Vos W.M."/>
            <person name="Barrangou R."/>
            <person name="Klaenhammer T.R."/>
            <person name="Caufield P.W."/>
            <person name="Cui Y."/>
            <person name="Zhang H."/>
            <person name="O'Toole P.W."/>
        </authorList>
    </citation>
    <scope>NUCLEOTIDE SEQUENCE [LARGE SCALE GENOMIC DNA]</scope>
    <source>
        <strain evidence="12 13">DSM 22698</strain>
    </source>
</reference>
<keyword evidence="4 7" id="KW-0808">Transferase</keyword>
<protein>
    <recommendedName>
        <fullName evidence="7">Amidophosphoribosyltransferase</fullName>
        <shortName evidence="7">ATase</shortName>
        <ecNumber evidence="7">2.4.2.14</ecNumber>
    </recommendedName>
    <alternativeName>
        <fullName evidence="7">Glutamine phosphoribosylpyrophosphate amidotransferase</fullName>
        <shortName evidence="7">GPATase</shortName>
    </alternativeName>
</protein>
<feature type="binding site" evidence="7 10">
    <location>
        <position position="358"/>
    </location>
    <ligand>
        <name>Mg(2+)</name>
        <dbReference type="ChEBI" id="CHEBI:18420"/>
    </ligand>
</feature>
<keyword evidence="13" id="KW-1185">Reference proteome</keyword>
<feature type="binding site" evidence="7 10">
    <location>
        <position position="296"/>
    </location>
    <ligand>
        <name>Mg(2+)</name>
        <dbReference type="ChEBI" id="CHEBI:18420"/>
    </ligand>
</feature>
<evidence type="ECO:0000256" key="6">
    <source>
        <dbReference type="ARBA" id="ARBA00022962"/>
    </source>
</evidence>
<dbReference type="InterPro" id="IPR029055">
    <property type="entry name" value="Ntn_hydrolases_N"/>
</dbReference>
<dbReference type="Gene3D" id="3.40.50.2020">
    <property type="match status" value="1"/>
</dbReference>
<dbReference type="Gene3D" id="3.60.20.10">
    <property type="entry name" value="Glutamine Phosphoribosylpyrophosphate, subunit 1, domain 1"/>
    <property type="match status" value="1"/>
</dbReference>
<dbReference type="RefSeq" id="WP_054751005.1">
    <property type="nucleotide sequence ID" value="NZ_AYZK01000001.1"/>
</dbReference>
<comment type="caution">
    <text evidence="12">The sequence shown here is derived from an EMBL/GenBank/DDBJ whole genome shotgun (WGS) entry which is preliminary data.</text>
</comment>
<accession>A0A0R2CJB7</accession>
<evidence type="ECO:0000256" key="3">
    <source>
        <dbReference type="ARBA" id="ARBA00022676"/>
    </source>
</evidence>
<keyword evidence="6 7" id="KW-0315">Glutamine amidotransferase</keyword>
<evidence type="ECO:0000256" key="9">
    <source>
        <dbReference type="PIRSR" id="PIRSR000485-1"/>
    </source>
</evidence>
<comment type="function">
    <text evidence="7">Catalyzes the formation of phosphoribosylamine from phosphoribosylpyrophosphate (PRPP) and glutamine.</text>
</comment>
<feature type="active site" description="Nucleophile" evidence="7 9">
    <location>
        <position position="12"/>
    </location>
</feature>
<gene>
    <name evidence="7" type="primary">purF</name>
    <name evidence="12" type="ORF">FD19_GL000658</name>
</gene>